<protein>
    <submittedName>
        <fullName evidence="6">LysM domain-containing protein</fullName>
    </submittedName>
</protein>
<evidence type="ECO:0000256" key="2">
    <source>
        <dbReference type="ARBA" id="ARBA00023026"/>
    </source>
</evidence>
<dbReference type="PROSITE" id="PS51782">
    <property type="entry name" value="LYSM"/>
    <property type="match status" value="5"/>
</dbReference>
<dbReference type="AlphaFoldDB" id="C5FMR9"/>
<keyword evidence="2" id="KW-0843">Virulence</keyword>
<dbReference type="PANTHER" id="PTHR34997">
    <property type="entry name" value="AM15"/>
    <property type="match status" value="1"/>
</dbReference>
<evidence type="ECO:0000256" key="3">
    <source>
        <dbReference type="SAM" id="MobiDB-lite"/>
    </source>
</evidence>
<feature type="domain" description="LysM" evidence="5">
    <location>
        <begin position="429"/>
        <end position="476"/>
    </location>
</feature>
<evidence type="ECO:0000313" key="7">
    <source>
        <dbReference type="Proteomes" id="UP000002035"/>
    </source>
</evidence>
<feature type="domain" description="LysM" evidence="5">
    <location>
        <begin position="348"/>
        <end position="395"/>
    </location>
</feature>
<keyword evidence="7" id="KW-1185">Reference proteome</keyword>
<evidence type="ECO:0000313" key="6">
    <source>
        <dbReference type="EMBL" id="EEQ31172.1"/>
    </source>
</evidence>
<gene>
    <name evidence="6" type="ORF">MCYG_03991</name>
</gene>
<dbReference type="RefSeq" id="XP_002848485.1">
    <property type="nucleotide sequence ID" value="XM_002848439.1"/>
</dbReference>
<dbReference type="CDD" id="cd00118">
    <property type="entry name" value="LysM"/>
    <property type="match status" value="2"/>
</dbReference>
<feature type="compositionally biased region" description="Polar residues" evidence="3">
    <location>
        <begin position="489"/>
        <end position="516"/>
    </location>
</feature>
<feature type="chain" id="PRO_5002949551" evidence="4">
    <location>
        <begin position="22"/>
        <end position="543"/>
    </location>
</feature>
<dbReference type="OrthoDB" id="2281372at2759"/>
<dbReference type="VEuPathDB" id="FungiDB:MCYG_03991"/>
<dbReference type="GeneID" id="9222807"/>
<name>C5FMR9_ARTOC</name>
<dbReference type="SMART" id="SM00257">
    <property type="entry name" value="LysM"/>
    <property type="match status" value="4"/>
</dbReference>
<keyword evidence="4" id="KW-0732">Signal</keyword>
<dbReference type="GO" id="GO:0008061">
    <property type="term" value="F:chitin binding"/>
    <property type="evidence" value="ECO:0007669"/>
    <property type="project" value="UniProtKB-KW"/>
</dbReference>
<feature type="signal peptide" evidence="4">
    <location>
        <begin position="1"/>
        <end position="21"/>
    </location>
</feature>
<feature type="domain" description="LysM" evidence="5">
    <location>
        <begin position="169"/>
        <end position="216"/>
    </location>
</feature>
<dbReference type="Proteomes" id="UP000002035">
    <property type="component" value="Unassembled WGS sequence"/>
</dbReference>
<feature type="domain" description="LysM" evidence="5">
    <location>
        <begin position="40"/>
        <end position="87"/>
    </location>
</feature>
<accession>C5FMR9</accession>
<dbReference type="Gene3D" id="3.10.350.10">
    <property type="entry name" value="LysM domain"/>
    <property type="match status" value="5"/>
</dbReference>
<dbReference type="STRING" id="554155.C5FMR9"/>
<dbReference type="EMBL" id="DS995703">
    <property type="protein sequence ID" value="EEQ31172.1"/>
    <property type="molecule type" value="Genomic_DNA"/>
</dbReference>
<reference evidence="7" key="1">
    <citation type="journal article" date="2012" name="MBio">
        <title>Comparative genome analysis of Trichophyton rubrum and related dermatophytes reveals candidate genes involved in infection.</title>
        <authorList>
            <person name="Martinez D.A."/>
            <person name="Oliver B.G."/>
            <person name="Graeser Y."/>
            <person name="Goldberg J.M."/>
            <person name="Li W."/>
            <person name="Martinez-Rossi N.M."/>
            <person name="Monod M."/>
            <person name="Shelest E."/>
            <person name="Barton R.C."/>
            <person name="Birch E."/>
            <person name="Brakhage A.A."/>
            <person name="Chen Z."/>
            <person name="Gurr S.J."/>
            <person name="Heiman D."/>
            <person name="Heitman J."/>
            <person name="Kosti I."/>
            <person name="Rossi A."/>
            <person name="Saif S."/>
            <person name="Samalova M."/>
            <person name="Saunders C.W."/>
            <person name="Shea T."/>
            <person name="Summerbell R.C."/>
            <person name="Xu J."/>
            <person name="Young S."/>
            <person name="Zeng Q."/>
            <person name="Birren B.W."/>
            <person name="Cuomo C.A."/>
            <person name="White T.C."/>
        </authorList>
    </citation>
    <scope>NUCLEOTIDE SEQUENCE [LARGE SCALE GENOMIC DNA]</scope>
    <source>
        <strain evidence="7">ATCC MYA-4605 / CBS 113480</strain>
    </source>
</reference>
<dbReference type="InterPro" id="IPR018392">
    <property type="entry name" value="LysM"/>
</dbReference>
<dbReference type="SUPFAM" id="SSF54106">
    <property type="entry name" value="LysM domain"/>
    <property type="match status" value="3"/>
</dbReference>
<evidence type="ECO:0000256" key="1">
    <source>
        <dbReference type="ARBA" id="ARBA00022669"/>
    </source>
</evidence>
<feature type="region of interest" description="Disordered" evidence="3">
    <location>
        <begin position="489"/>
        <end position="524"/>
    </location>
</feature>
<dbReference type="Pfam" id="PF01476">
    <property type="entry name" value="LysM"/>
    <property type="match status" value="3"/>
</dbReference>
<dbReference type="eggNOG" id="KOG2806">
    <property type="taxonomic scope" value="Eukaryota"/>
</dbReference>
<sequence>MFCQFSGILLIAILGTGYVFAQDTTPKGPTQPDIAKNCNSWHTVGAGDTCWSIETKYKISHEKFLEWNPSVSSDCLTNFWASYSYCVGIGAQQSTPSSTSSITSRSSSSSSSKVGETSSHMTTSPITSTLNTTYSVRVPMKSWNITTPTMDTAFPPKRTQPGQPAYCRNWYYVTAGDTCENIVASSSWVSMKEFLEWNPTIKSDCSGLYVGWWVCIGIQPQTVTETFEYTITPPPLSVPPSPTKYTPTTFPPINSSFTYTPTLPDLSTDCEGFHQATAGDTCRSVLMLFNFISQEQFFKWNPGLKGNCDGLWEGYWYCIAVKGFTPIFPRVTAKPSIVPAGQPGTCNAWYLTTDSETCNEISIMFGTFTEAAFIEWNPSVGSDCARIKRGAYYCVGIPGTPTTRTAPLPTYTVPTETPVQSGIAPSCNKLWLVSLSDTCESISKQRGISEQQFLAWNPAVGKTTCDNLVPDFYVCVGIEASSTISSLPITSDSTLTTAGPSPTESHTPSATSSGGVISTPAPVQVQSGDGCWDIANTAGIDLK</sequence>
<evidence type="ECO:0000256" key="4">
    <source>
        <dbReference type="SAM" id="SignalP"/>
    </source>
</evidence>
<evidence type="ECO:0000259" key="5">
    <source>
        <dbReference type="PROSITE" id="PS51782"/>
    </source>
</evidence>
<organism evidence="6 7">
    <name type="scientific">Arthroderma otae (strain ATCC MYA-4605 / CBS 113480)</name>
    <name type="common">Microsporum canis</name>
    <dbReference type="NCBI Taxonomy" id="554155"/>
    <lineage>
        <taxon>Eukaryota</taxon>
        <taxon>Fungi</taxon>
        <taxon>Dikarya</taxon>
        <taxon>Ascomycota</taxon>
        <taxon>Pezizomycotina</taxon>
        <taxon>Eurotiomycetes</taxon>
        <taxon>Eurotiomycetidae</taxon>
        <taxon>Onygenales</taxon>
        <taxon>Arthrodermataceae</taxon>
        <taxon>Microsporum</taxon>
    </lineage>
</organism>
<feature type="region of interest" description="Disordered" evidence="3">
    <location>
        <begin position="94"/>
        <end position="126"/>
    </location>
</feature>
<dbReference type="InterPro" id="IPR036779">
    <property type="entry name" value="LysM_dom_sf"/>
</dbReference>
<dbReference type="InterPro" id="IPR052210">
    <property type="entry name" value="LysM1-like"/>
</dbReference>
<keyword evidence="1" id="KW-0147">Chitin-binding</keyword>
<proteinExistence type="predicted"/>
<feature type="domain" description="LysM" evidence="5">
    <location>
        <begin position="272"/>
        <end position="319"/>
    </location>
</feature>
<dbReference type="OMA" id="NCNAFHT"/>
<dbReference type="HOGENOM" id="CLU_010591_8_2_1"/>
<dbReference type="PANTHER" id="PTHR34997:SF1">
    <property type="entry name" value="PEPTIDOGLYCAN-BINDING LYSIN DOMAIN"/>
    <property type="match status" value="1"/>
</dbReference>